<keyword evidence="7 14" id="KW-0863">Zinc-finger</keyword>
<evidence type="ECO:0000256" key="2">
    <source>
        <dbReference type="ARBA" id="ARBA00006991"/>
    </source>
</evidence>
<organism evidence="17 18">
    <name type="scientific">Gopherus agassizii</name>
    <name type="common">Agassiz's desert tortoise</name>
    <dbReference type="NCBI Taxonomy" id="38772"/>
    <lineage>
        <taxon>Eukaryota</taxon>
        <taxon>Metazoa</taxon>
        <taxon>Chordata</taxon>
        <taxon>Craniata</taxon>
        <taxon>Vertebrata</taxon>
        <taxon>Euteleostomi</taxon>
        <taxon>Archelosauria</taxon>
        <taxon>Testudinata</taxon>
        <taxon>Testudines</taxon>
        <taxon>Cryptodira</taxon>
        <taxon>Durocryptodira</taxon>
        <taxon>Testudinoidea</taxon>
        <taxon>Testudinidae</taxon>
        <taxon>Gopherus</taxon>
    </lineage>
</organism>
<feature type="domain" description="C2H2-type" evidence="16">
    <location>
        <begin position="130"/>
        <end position="157"/>
    </location>
</feature>
<keyword evidence="12" id="KW-0804">Transcription</keyword>
<feature type="domain" description="C2H2-type" evidence="16">
    <location>
        <begin position="186"/>
        <end position="214"/>
    </location>
</feature>
<dbReference type="FunFam" id="3.30.160.60:FF:000529">
    <property type="entry name" value="Zinc finger with KRAB and SCAN domains 8"/>
    <property type="match status" value="1"/>
</dbReference>
<dbReference type="PROSITE" id="PS50157">
    <property type="entry name" value="ZINC_FINGER_C2H2_2"/>
    <property type="match status" value="3"/>
</dbReference>
<evidence type="ECO:0000256" key="14">
    <source>
        <dbReference type="PROSITE-ProRule" id="PRU00042"/>
    </source>
</evidence>
<dbReference type="InterPro" id="IPR036236">
    <property type="entry name" value="Znf_C2H2_sf"/>
</dbReference>
<dbReference type="FunFam" id="3.30.160.60:FF:002343">
    <property type="entry name" value="Zinc finger protein 33A"/>
    <property type="match status" value="1"/>
</dbReference>
<reference evidence="17" key="3">
    <citation type="submission" date="2025-09" db="UniProtKB">
        <authorList>
            <consortium name="Ensembl"/>
        </authorList>
    </citation>
    <scope>IDENTIFICATION</scope>
</reference>
<dbReference type="GO" id="GO:0000978">
    <property type="term" value="F:RNA polymerase II cis-regulatory region sequence-specific DNA binding"/>
    <property type="evidence" value="ECO:0007669"/>
    <property type="project" value="TreeGrafter"/>
</dbReference>
<evidence type="ECO:0000256" key="4">
    <source>
        <dbReference type="ARBA" id="ARBA00022553"/>
    </source>
</evidence>
<evidence type="ECO:0000256" key="7">
    <source>
        <dbReference type="ARBA" id="ARBA00022771"/>
    </source>
</evidence>
<accession>A0A452GX21</accession>
<evidence type="ECO:0000256" key="11">
    <source>
        <dbReference type="ARBA" id="ARBA00023125"/>
    </source>
</evidence>
<comment type="similarity">
    <text evidence="2">Belongs to the krueppel C2H2-type zinc-finger protein family.</text>
</comment>
<keyword evidence="8" id="KW-0862">Zinc</keyword>
<proteinExistence type="inferred from homology"/>
<keyword evidence="5" id="KW-0479">Metal-binding</keyword>
<dbReference type="STRING" id="38772.ENSGAGP00000006677"/>
<protein>
    <recommendedName>
        <fullName evidence="16">C2H2-type domain-containing protein</fullName>
    </recommendedName>
</protein>
<dbReference type="Gene3D" id="3.30.160.60">
    <property type="entry name" value="Classic Zinc Finger"/>
    <property type="match status" value="3"/>
</dbReference>
<evidence type="ECO:0000256" key="1">
    <source>
        <dbReference type="ARBA" id="ARBA00003767"/>
    </source>
</evidence>
<dbReference type="SMART" id="SM00355">
    <property type="entry name" value="ZnF_C2H2"/>
    <property type="match status" value="2"/>
</dbReference>
<keyword evidence="4" id="KW-0597">Phosphoprotein</keyword>
<dbReference type="InterPro" id="IPR013087">
    <property type="entry name" value="Znf_C2H2_type"/>
</dbReference>
<dbReference type="Pfam" id="PF00096">
    <property type="entry name" value="zf-C2H2"/>
    <property type="match status" value="2"/>
</dbReference>
<dbReference type="Proteomes" id="UP000291020">
    <property type="component" value="Unassembled WGS sequence"/>
</dbReference>
<evidence type="ECO:0000256" key="13">
    <source>
        <dbReference type="ARBA" id="ARBA00023242"/>
    </source>
</evidence>
<name>A0A452GX21_9SAUR</name>
<evidence type="ECO:0000313" key="17">
    <source>
        <dbReference type="Ensembl" id="ENSGAGP00000006677.1"/>
    </source>
</evidence>
<reference evidence="17" key="2">
    <citation type="submission" date="2025-08" db="UniProtKB">
        <authorList>
            <consortium name="Ensembl"/>
        </authorList>
    </citation>
    <scope>IDENTIFICATION</scope>
</reference>
<comment type="function">
    <text evidence="1">May be involved in transcriptional regulation.</text>
</comment>
<keyword evidence="18" id="KW-1185">Reference proteome</keyword>
<evidence type="ECO:0000256" key="12">
    <source>
        <dbReference type="ARBA" id="ARBA00023163"/>
    </source>
</evidence>
<evidence type="ECO:0000256" key="5">
    <source>
        <dbReference type="ARBA" id="ARBA00022723"/>
    </source>
</evidence>
<dbReference type="PANTHER" id="PTHR23226">
    <property type="entry name" value="ZINC FINGER AND SCAN DOMAIN-CONTAINING"/>
    <property type="match status" value="1"/>
</dbReference>
<evidence type="ECO:0000256" key="9">
    <source>
        <dbReference type="ARBA" id="ARBA00022843"/>
    </source>
</evidence>
<keyword evidence="11" id="KW-0238">DNA-binding</keyword>
<evidence type="ECO:0000256" key="8">
    <source>
        <dbReference type="ARBA" id="ARBA00022833"/>
    </source>
</evidence>
<evidence type="ECO:0000259" key="16">
    <source>
        <dbReference type="PROSITE" id="PS50157"/>
    </source>
</evidence>
<dbReference type="GO" id="GO:0000981">
    <property type="term" value="F:DNA-binding transcription factor activity, RNA polymerase II-specific"/>
    <property type="evidence" value="ECO:0007669"/>
    <property type="project" value="TreeGrafter"/>
</dbReference>
<reference evidence="18" key="1">
    <citation type="journal article" date="2017" name="PLoS ONE">
        <title>The Agassiz's desert tortoise genome provides a resource for the conservation of a threatened species.</title>
        <authorList>
            <person name="Tollis M."/>
            <person name="DeNardo D.F."/>
            <person name="Cornelius J.A."/>
            <person name="Dolby G.A."/>
            <person name="Edwards T."/>
            <person name="Henen B.T."/>
            <person name="Karl A.E."/>
            <person name="Murphy R.W."/>
            <person name="Kusumi K."/>
        </authorList>
    </citation>
    <scope>NUCLEOTIDE SEQUENCE [LARGE SCALE GENOMIC DNA]</scope>
</reference>
<keyword evidence="9" id="KW-0832">Ubl conjugation</keyword>
<dbReference type="PANTHER" id="PTHR23226:SF377">
    <property type="entry name" value="ZINC FINGER AND SCAN DOMAIN-CONTAINING PROTEIN 20"/>
    <property type="match status" value="1"/>
</dbReference>
<evidence type="ECO:0000256" key="6">
    <source>
        <dbReference type="ARBA" id="ARBA00022737"/>
    </source>
</evidence>
<evidence type="ECO:0000313" key="18">
    <source>
        <dbReference type="Proteomes" id="UP000291020"/>
    </source>
</evidence>
<feature type="domain" description="C2H2-type" evidence="16">
    <location>
        <begin position="158"/>
        <end position="185"/>
    </location>
</feature>
<feature type="region of interest" description="Disordered" evidence="15">
    <location>
        <begin position="64"/>
        <end position="93"/>
    </location>
</feature>
<dbReference type="PROSITE" id="PS00028">
    <property type="entry name" value="ZINC_FINGER_C2H2_1"/>
    <property type="match status" value="2"/>
</dbReference>
<keyword evidence="3" id="KW-1017">Isopeptide bond</keyword>
<evidence type="ECO:0000256" key="15">
    <source>
        <dbReference type="SAM" id="MobiDB-lite"/>
    </source>
</evidence>
<dbReference type="Ensembl" id="ENSGAGT00000007755.1">
    <property type="protein sequence ID" value="ENSGAGP00000006677.1"/>
    <property type="gene ID" value="ENSGAGG00000005389.1"/>
</dbReference>
<dbReference type="AlphaFoldDB" id="A0A452GX21"/>
<sequence>MLTGYSVSYKLEGLPSPPQFEVFHTYFVLFISFSIPVSEISFLSGTESDLYLDSLFLPSGVGMMNENKEEKPQQEGAEQVEPHGMLSGRSKGNVSESCALPEKAKACETQQRPEENLRRHLDLITRERPYTCSECGKSFNQSYTLIRHWRTHTGEKPYPCIECEKSFNQSSNLIRHKGIHTGEKPYGCSECGNSFYQSSDPIKHQKCKITSSKVKDLTGSQVEIAGMSGSFSPQRWKLW</sequence>
<evidence type="ECO:0000256" key="3">
    <source>
        <dbReference type="ARBA" id="ARBA00022499"/>
    </source>
</evidence>
<evidence type="ECO:0000256" key="10">
    <source>
        <dbReference type="ARBA" id="ARBA00023015"/>
    </source>
</evidence>
<keyword evidence="10" id="KW-0805">Transcription regulation</keyword>
<dbReference type="SUPFAM" id="SSF57667">
    <property type="entry name" value="beta-beta-alpha zinc fingers"/>
    <property type="match status" value="2"/>
</dbReference>
<dbReference type="FunFam" id="3.30.160.60:FF:000218">
    <property type="entry name" value="Zinc finger protein 10"/>
    <property type="match status" value="1"/>
</dbReference>
<keyword evidence="6" id="KW-0677">Repeat</keyword>
<keyword evidence="13" id="KW-0539">Nucleus</keyword>
<dbReference type="GO" id="GO:0008270">
    <property type="term" value="F:zinc ion binding"/>
    <property type="evidence" value="ECO:0007669"/>
    <property type="project" value="UniProtKB-KW"/>
</dbReference>